<dbReference type="SUPFAM" id="SSF50249">
    <property type="entry name" value="Nucleic acid-binding proteins"/>
    <property type="match status" value="1"/>
</dbReference>
<sequence>MNTLRNKVQLIGHLGAKVELKTLESGKVVGHVTIATNETYKNQNGEKVTETTWHNLSIWGKQAEILEKYTDKGSEVGIEGKLSNRTYTDKNGEKRYFTEVIVSDFLLMGTPKSKKAEADLPF</sequence>
<dbReference type="AlphaFoldDB" id="A0A1H6AKV4"/>
<dbReference type="Gene3D" id="2.40.50.140">
    <property type="entry name" value="Nucleic acid-binding proteins"/>
    <property type="match status" value="1"/>
</dbReference>
<organism evidence="4 5">
    <name type="scientific">Algoriphagus boritolerans DSM 17298 = JCM 18970</name>
    <dbReference type="NCBI Taxonomy" id="1120964"/>
    <lineage>
        <taxon>Bacteria</taxon>
        <taxon>Pseudomonadati</taxon>
        <taxon>Bacteroidota</taxon>
        <taxon>Cytophagia</taxon>
        <taxon>Cytophagales</taxon>
        <taxon>Cyclobacteriaceae</taxon>
        <taxon>Algoriphagus</taxon>
    </lineage>
</organism>
<evidence type="ECO:0000256" key="2">
    <source>
        <dbReference type="HAMAP-Rule" id="MF_00984"/>
    </source>
</evidence>
<dbReference type="STRING" id="1120964.GCA_001313265_07933"/>
<dbReference type="Proteomes" id="UP000236736">
    <property type="component" value="Unassembled WGS sequence"/>
</dbReference>
<dbReference type="PANTHER" id="PTHR10302">
    <property type="entry name" value="SINGLE-STRANDED DNA-BINDING PROTEIN"/>
    <property type="match status" value="1"/>
</dbReference>
<proteinExistence type="inferred from homology"/>
<gene>
    <name evidence="4" type="ORF">SAMN03080598_04204</name>
</gene>
<dbReference type="CDD" id="cd04496">
    <property type="entry name" value="SSB_OBF"/>
    <property type="match status" value="1"/>
</dbReference>
<dbReference type="PROSITE" id="PS50935">
    <property type="entry name" value="SSB"/>
    <property type="match status" value="1"/>
</dbReference>
<evidence type="ECO:0000256" key="3">
    <source>
        <dbReference type="PIRNR" id="PIRNR002070"/>
    </source>
</evidence>
<dbReference type="NCBIfam" id="TIGR00621">
    <property type="entry name" value="ssb"/>
    <property type="match status" value="1"/>
</dbReference>
<comment type="subunit">
    <text evidence="2">Homotetramer.</text>
</comment>
<dbReference type="InterPro" id="IPR012340">
    <property type="entry name" value="NA-bd_OB-fold"/>
</dbReference>
<dbReference type="InterPro" id="IPR000424">
    <property type="entry name" value="Primosome_PriB/ssb"/>
</dbReference>
<dbReference type="OrthoDB" id="9809878at2"/>
<dbReference type="PANTHER" id="PTHR10302:SF0">
    <property type="entry name" value="SINGLE-STRANDED DNA-BINDING PROTEIN, MITOCHONDRIAL"/>
    <property type="match status" value="1"/>
</dbReference>
<dbReference type="RefSeq" id="WP_103926741.1">
    <property type="nucleotide sequence ID" value="NZ_FNVR01000049.1"/>
</dbReference>
<evidence type="ECO:0000313" key="4">
    <source>
        <dbReference type="EMBL" id="SEG49359.1"/>
    </source>
</evidence>
<evidence type="ECO:0000256" key="1">
    <source>
        <dbReference type="ARBA" id="ARBA00023125"/>
    </source>
</evidence>
<keyword evidence="5" id="KW-1185">Reference proteome</keyword>
<dbReference type="HAMAP" id="MF_00984">
    <property type="entry name" value="SSB"/>
    <property type="match status" value="1"/>
</dbReference>
<protein>
    <recommendedName>
        <fullName evidence="2 3">Single-stranded DNA-binding protein</fullName>
        <shortName evidence="2">SSB</shortName>
    </recommendedName>
</protein>
<comment type="caution">
    <text evidence="2">Lacks conserved residue(s) required for the propagation of feature annotation.</text>
</comment>
<evidence type="ECO:0000313" key="5">
    <source>
        <dbReference type="Proteomes" id="UP000236736"/>
    </source>
</evidence>
<dbReference type="GO" id="GO:0009295">
    <property type="term" value="C:nucleoid"/>
    <property type="evidence" value="ECO:0007669"/>
    <property type="project" value="TreeGrafter"/>
</dbReference>
<accession>A0A1H6AKV4</accession>
<dbReference type="InterPro" id="IPR011344">
    <property type="entry name" value="ssDNA-bd"/>
</dbReference>
<reference evidence="5" key="1">
    <citation type="submission" date="2016-10" db="EMBL/GenBank/DDBJ databases">
        <authorList>
            <person name="Varghese N."/>
            <person name="Submissions S."/>
        </authorList>
    </citation>
    <scope>NUCLEOTIDE SEQUENCE [LARGE SCALE GENOMIC DNA]</scope>
    <source>
        <strain evidence="5">DSM 17298</strain>
    </source>
</reference>
<dbReference type="GO" id="GO:0006260">
    <property type="term" value="P:DNA replication"/>
    <property type="evidence" value="ECO:0007669"/>
    <property type="project" value="InterPro"/>
</dbReference>
<name>A0A1H6AKV4_9BACT</name>
<keyword evidence="1 2" id="KW-0238">DNA-binding</keyword>
<dbReference type="EMBL" id="FNVR01000049">
    <property type="protein sequence ID" value="SEG49359.1"/>
    <property type="molecule type" value="Genomic_DNA"/>
</dbReference>
<dbReference type="PIRSF" id="PIRSF002070">
    <property type="entry name" value="SSB"/>
    <property type="match status" value="1"/>
</dbReference>
<dbReference type="GO" id="GO:0003697">
    <property type="term" value="F:single-stranded DNA binding"/>
    <property type="evidence" value="ECO:0007669"/>
    <property type="project" value="UniProtKB-UniRule"/>
</dbReference>
<dbReference type="Pfam" id="PF00436">
    <property type="entry name" value="SSB"/>
    <property type="match status" value="1"/>
</dbReference>